<evidence type="ECO:0000256" key="2">
    <source>
        <dbReference type="ARBA" id="ARBA00009592"/>
    </source>
</evidence>
<reference evidence="14" key="4">
    <citation type="submission" date="2019-03" db="UniProtKB">
        <authorList>
            <consortium name="EnsemblPlants"/>
        </authorList>
    </citation>
    <scope>IDENTIFICATION</scope>
</reference>
<dbReference type="PANTHER" id="PTHR48065">
    <property type="entry name" value="OS10G0469600 PROTEIN"/>
    <property type="match status" value="1"/>
</dbReference>
<feature type="domain" description="Leucine-rich repeat-containing N-terminal plant-type" evidence="13">
    <location>
        <begin position="22"/>
        <end position="59"/>
    </location>
</feature>
<reference evidence="14" key="5">
    <citation type="journal article" date="2021" name="G3 (Bethesda)">
        <title>Aegilops tauschii genome assembly Aet v5.0 features greater sequence contiguity and improved annotation.</title>
        <authorList>
            <person name="Wang L."/>
            <person name="Zhu T."/>
            <person name="Rodriguez J.C."/>
            <person name="Deal K.R."/>
            <person name="Dubcovsky J."/>
            <person name="McGuire P.E."/>
            <person name="Lux T."/>
            <person name="Spannagl M."/>
            <person name="Mayer K.F.X."/>
            <person name="Baldrich P."/>
            <person name="Meyers B.C."/>
            <person name="Huo N."/>
            <person name="Gu Y.Q."/>
            <person name="Zhou H."/>
            <person name="Devos K.M."/>
            <person name="Bennetzen J.L."/>
            <person name="Unver T."/>
            <person name="Budak H."/>
            <person name="Gulick P.J."/>
            <person name="Galiba G."/>
            <person name="Kalapos B."/>
            <person name="Nelson D.R."/>
            <person name="Li P."/>
            <person name="You F.M."/>
            <person name="Luo M.C."/>
            <person name="Dvorak J."/>
        </authorList>
    </citation>
    <scope>NUCLEOTIDE SEQUENCE [LARGE SCALE GENOMIC DNA]</scope>
    <source>
        <strain evidence="14">cv. AL8/78</strain>
    </source>
</reference>
<dbReference type="InterPro" id="IPR013210">
    <property type="entry name" value="LRR_N_plant-typ"/>
</dbReference>
<dbReference type="Gene3D" id="3.30.1490.310">
    <property type="match status" value="1"/>
</dbReference>
<evidence type="ECO:0000256" key="5">
    <source>
        <dbReference type="ARBA" id="ARBA00022692"/>
    </source>
</evidence>
<evidence type="ECO:0000256" key="7">
    <source>
        <dbReference type="ARBA" id="ARBA00022737"/>
    </source>
</evidence>
<dbReference type="GO" id="GO:0016020">
    <property type="term" value="C:membrane"/>
    <property type="evidence" value="ECO:0007669"/>
    <property type="project" value="UniProtKB-SubCell"/>
</dbReference>
<keyword evidence="6 12" id="KW-0732">Signal</keyword>
<dbReference type="Gene3D" id="3.80.10.10">
    <property type="entry name" value="Ribonuclease Inhibitor"/>
    <property type="match status" value="5"/>
</dbReference>
<keyword evidence="7" id="KW-0677">Repeat</keyword>
<reference evidence="15" key="2">
    <citation type="journal article" date="2017" name="Nat. Plants">
        <title>The Aegilops tauschii genome reveals multiple impacts of transposons.</title>
        <authorList>
            <person name="Zhao G."/>
            <person name="Zou C."/>
            <person name="Li K."/>
            <person name="Wang K."/>
            <person name="Li T."/>
            <person name="Gao L."/>
            <person name="Zhang X."/>
            <person name="Wang H."/>
            <person name="Yang Z."/>
            <person name="Liu X."/>
            <person name="Jiang W."/>
            <person name="Mao L."/>
            <person name="Kong X."/>
            <person name="Jiao Y."/>
            <person name="Jia J."/>
        </authorList>
    </citation>
    <scope>NUCLEOTIDE SEQUENCE [LARGE SCALE GENOMIC DNA]</scope>
    <source>
        <strain evidence="15">cv. AL8/78</strain>
    </source>
</reference>
<keyword evidence="9 11" id="KW-0472">Membrane</keyword>
<feature type="chain" id="PRO_5019304315" description="Leucine-rich repeat-containing N-terminal plant-type domain-containing protein" evidence="12">
    <location>
        <begin position="21"/>
        <end position="764"/>
    </location>
</feature>
<reference evidence="14" key="3">
    <citation type="journal article" date="2017" name="Nature">
        <title>Genome sequence of the progenitor of the wheat D genome Aegilops tauschii.</title>
        <authorList>
            <person name="Luo M.C."/>
            <person name="Gu Y.Q."/>
            <person name="Puiu D."/>
            <person name="Wang H."/>
            <person name="Twardziok S.O."/>
            <person name="Deal K.R."/>
            <person name="Huo N."/>
            <person name="Zhu T."/>
            <person name="Wang L."/>
            <person name="Wang Y."/>
            <person name="McGuire P.E."/>
            <person name="Liu S."/>
            <person name="Long H."/>
            <person name="Ramasamy R.K."/>
            <person name="Rodriguez J.C."/>
            <person name="Van S.L."/>
            <person name="Yuan L."/>
            <person name="Wang Z."/>
            <person name="Xia Z."/>
            <person name="Xiao L."/>
            <person name="Anderson O.D."/>
            <person name="Ouyang S."/>
            <person name="Liang Y."/>
            <person name="Zimin A.V."/>
            <person name="Pertea G."/>
            <person name="Qi P."/>
            <person name="Bennetzen J.L."/>
            <person name="Dai X."/>
            <person name="Dawson M.W."/>
            <person name="Muller H.G."/>
            <person name="Kugler K."/>
            <person name="Rivarola-Duarte L."/>
            <person name="Spannagl M."/>
            <person name="Mayer K.F.X."/>
            <person name="Lu F.H."/>
            <person name="Bevan M.W."/>
            <person name="Leroy P."/>
            <person name="Li P."/>
            <person name="You F.M."/>
            <person name="Sun Q."/>
            <person name="Liu Z."/>
            <person name="Lyons E."/>
            <person name="Wicker T."/>
            <person name="Salzberg S.L."/>
            <person name="Devos K.M."/>
            <person name="Dvorak J."/>
        </authorList>
    </citation>
    <scope>NUCLEOTIDE SEQUENCE [LARGE SCALE GENOMIC DNA]</scope>
    <source>
        <strain evidence="14">cv. AL8/78</strain>
    </source>
</reference>
<dbReference type="FunFam" id="3.80.10.10:FF:000233">
    <property type="entry name" value="Leucine-rich repeat receptor-like protein kinase TDR"/>
    <property type="match status" value="1"/>
</dbReference>
<reference evidence="15" key="1">
    <citation type="journal article" date="2014" name="Science">
        <title>Ancient hybridizations among the ancestral genomes of bread wheat.</title>
        <authorList>
            <consortium name="International Wheat Genome Sequencing Consortium,"/>
            <person name="Marcussen T."/>
            <person name="Sandve S.R."/>
            <person name="Heier L."/>
            <person name="Spannagl M."/>
            <person name="Pfeifer M."/>
            <person name="Jakobsen K.S."/>
            <person name="Wulff B.B."/>
            <person name="Steuernagel B."/>
            <person name="Mayer K.F."/>
            <person name="Olsen O.A."/>
        </authorList>
    </citation>
    <scope>NUCLEOTIDE SEQUENCE [LARGE SCALE GENOMIC DNA]</scope>
    <source>
        <strain evidence="15">cv. AL8/78</strain>
    </source>
</reference>
<keyword evidence="8 11" id="KW-1133">Transmembrane helix</keyword>
<feature type="signal peptide" evidence="12">
    <location>
        <begin position="1"/>
        <end position="20"/>
    </location>
</feature>
<evidence type="ECO:0000313" key="15">
    <source>
        <dbReference type="Proteomes" id="UP000015105"/>
    </source>
</evidence>
<evidence type="ECO:0000256" key="8">
    <source>
        <dbReference type="ARBA" id="ARBA00022989"/>
    </source>
</evidence>
<dbReference type="InterPro" id="IPR003591">
    <property type="entry name" value="Leu-rich_rpt_typical-subtyp"/>
</dbReference>
<dbReference type="Pfam" id="PF13855">
    <property type="entry name" value="LRR_8"/>
    <property type="match status" value="1"/>
</dbReference>
<dbReference type="Pfam" id="PF08263">
    <property type="entry name" value="LRRNT_2"/>
    <property type="match status" value="1"/>
</dbReference>
<dbReference type="PRINTS" id="PR00019">
    <property type="entry name" value="LEURICHRPT"/>
</dbReference>
<comment type="similarity">
    <text evidence="2">Belongs to the RLP family.</text>
</comment>
<accession>A0A453NEJ9</accession>
<keyword evidence="3" id="KW-0433">Leucine-rich repeat</keyword>
<dbReference type="SMART" id="SM00369">
    <property type="entry name" value="LRR_TYP"/>
    <property type="match status" value="9"/>
</dbReference>
<evidence type="ECO:0000256" key="9">
    <source>
        <dbReference type="ARBA" id="ARBA00023136"/>
    </source>
</evidence>
<evidence type="ECO:0000256" key="11">
    <source>
        <dbReference type="SAM" id="Phobius"/>
    </source>
</evidence>
<sequence length="764" mass="83645">MAVQKLFHISIFLLVCTAKAINPEAEALLRWKSTLIGANPLPSWSIANSTCSWSGVTCDAAGHVTKLHLSGFGLHGTLHAFYSAAYQNLIKIKLNSNNLVGTIPANISLLLTLTILDLSNNNLVGAIPYQLSKLPILVEVNLGNNQLTSPEFDKFLPMFSLKLLSLANNNLSGTFPQFILNYTNVRMQFLDLSGNDFSGLLPDSLPEMVPRLRYLDLSANGFSSVIPRSLSRLQKLELQLLEQLNIRNAGLVSTLPPELGNLTNLGHLDLAHNQLFGSLPPSLARMQGMSWFIVHDNYIDGIIPSEMFSNLTNLAVFDVAKNLLAGSIPSQIGNCKEIITLLLSNNNFTGSIPVEMGSLPNLQFLVMSKNHFTGVIPSHIGNATSLKFLAIRSNHLDGELPATMSALINLVALILSGNKFTGIIPNIDNRQLPSAKVAKDKNDNSFMGELPSAFCQLPLLQLLDLSNNQLSGELPGCFWYLKDLQSLDLSSNAFAGEIPTSSCCNSSLRSLHLSDNNFTESFANLCFMRQAPTMQPGITIVLQYATFGYIYSGTMVVIWKGQDYIFRGRDAFVTGIDLSANSLFGAIPPELTNLRGIQLINMSRNCLSGSIPKDIGSLKFLESLDLSWNKISGPIPPSISNLIFLSSLNLSSNLLSGGIPTGNQLQTLDDPSIYSNNLGLCGSVLNISCKHGSSPTTTSDVGKEHHDELETMWMYCSVIAGTIFGFWIWFGTLFFWKPWRCAFLSCIDAMQQKVMRKMKHIRGI</sequence>
<dbReference type="PANTHER" id="PTHR48065:SF57">
    <property type="entry name" value="LEUCINE-RICH REPEAT-CONTAINING N-TERMINAL PLANT-TYPE DOMAIN-CONTAINING PROTEIN"/>
    <property type="match status" value="1"/>
</dbReference>
<keyword evidence="15" id="KW-1185">Reference proteome</keyword>
<evidence type="ECO:0000256" key="3">
    <source>
        <dbReference type="ARBA" id="ARBA00022614"/>
    </source>
</evidence>
<dbReference type="InterPro" id="IPR001611">
    <property type="entry name" value="Leu-rich_rpt"/>
</dbReference>
<protein>
    <recommendedName>
        <fullName evidence="13">Leucine-rich repeat-containing N-terminal plant-type domain-containing protein</fullName>
    </recommendedName>
</protein>
<feature type="transmembrane region" description="Helical" evidence="11">
    <location>
        <begin position="712"/>
        <end position="736"/>
    </location>
</feature>
<evidence type="ECO:0000313" key="14">
    <source>
        <dbReference type="EnsemblPlants" id="AET6Gv20351000.5"/>
    </source>
</evidence>
<dbReference type="SUPFAM" id="SSF52047">
    <property type="entry name" value="RNI-like"/>
    <property type="match status" value="1"/>
</dbReference>
<dbReference type="InterPro" id="IPR032675">
    <property type="entry name" value="LRR_dom_sf"/>
</dbReference>
<keyword evidence="4" id="KW-1070">Brassinosteroid signaling pathway</keyword>
<name>A0A453NEJ9_AEGTS</name>
<evidence type="ECO:0000256" key="10">
    <source>
        <dbReference type="ARBA" id="ARBA00023180"/>
    </source>
</evidence>
<dbReference type="Gramene" id="AET6Gv20351000.5">
    <property type="protein sequence ID" value="AET6Gv20351000.5"/>
    <property type="gene ID" value="AET6Gv20351000"/>
</dbReference>
<keyword evidence="5 11" id="KW-0812">Transmembrane</keyword>
<dbReference type="FunFam" id="3.80.10.10:FF:000400">
    <property type="entry name" value="Nuclear pore complex protein NUP107"/>
    <property type="match status" value="1"/>
</dbReference>
<evidence type="ECO:0000256" key="6">
    <source>
        <dbReference type="ARBA" id="ARBA00022729"/>
    </source>
</evidence>
<evidence type="ECO:0000256" key="12">
    <source>
        <dbReference type="SAM" id="SignalP"/>
    </source>
</evidence>
<proteinExistence type="inferred from homology"/>
<dbReference type="AlphaFoldDB" id="A0A453NEJ9"/>
<dbReference type="GO" id="GO:0009742">
    <property type="term" value="P:brassinosteroid mediated signaling pathway"/>
    <property type="evidence" value="ECO:0007669"/>
    <property type="project" value="UniProtKB-KW"/>
</dbReference>
<evidence type="ECO:0000256" key="1">
    <source>
        <dbReference type="ARBA" id="ARBA00004167"/>
    </source>
</evidence>
<dbReference type="EnsemblPlants" id="AET6Gv20351000.5">
    <property type="protein sequence ID" value="AET6Gv20351000.5"/>
    <property type="gene ID" value="AET6Gv20351000"/>
</dbReference>
<dbReference type="GO" id="GO:0009791">
    <property type="term" value="P:post-embryonic development"/>
    <property type="evidence" value="ECO:0007669"/>
    <property type="project" value="UniProtKB-ARBA"/>
</dbReference>
<organism evidence="14 15">
    <name type="scientific">Aegilops tauschii subsp. strangulata</name>
    <name type="common">Goatgrass</name>
    <dbReference type="NCBI Taxonomy" id="200361"/>
    <lineage>
        <taxon>Eukaryota</taxon>
        <taxon>Viridiplantae</taxon>
        <taxon>Streptophyta</taxon>
        <taxon>Embryophyta</taxon>
        <taxon>Tracheophyta</taxon>
        <taxon>Spermatophyta</taxon>
        <taxon>Magnoliopsida</taxon>
        <taxon>Liliopsida</taxon>
        <taxon>Poales</taxon>
        <taxon>Poaceae</taxon>
        <taxon>BOP clade</taxon>
        <taxon>Pooideae</taxon>
        <taxon>Triticodae</taxon>
        <taxon>Triticeae</taxon>
        <taxon>Triticinae</taxon>
        <taxon>Aegilops</taxon>
    </lineage>
</organism>
<dbReference type="FunFam" id="3.80.10.10:FF:000111">
    <property type="entry name" value="LRR receptor-like serine/threonine-protein kinase ERECTA"/>
    <property type="match status" value="1"/>
</dbReference>
<dbReference type="Proteomes" id="UP000015105">
    <property type="component" value="Chromosome 6D"/>
</dbReference>
<dbReference type="Pfam" id="PF00560">
    <property type="entry name" value="LRR_1"/>
    <property type="match status" value="10"/>
</dbReference>
<keyword evidence="10" id="KW-0325">Glycoprotein</keyword>
<evidence type="ECO:0000256" key="4">
    <source>
        <dbReference type="ARBA" id="ARBA00022626"/>
    </source>
</evidence>
<comment type="subcellular location">
    <subcellularLocation>
        <location evidence="1">Membrane</location>
        <topology evidence="1">Single-pass membrane protein</topology>
    </subcellularLocation>
</comment>
<evidence type="ECO:0000259" key="13">
    <source>
        <dbReference type="Pfam" id="PF08263"/>
    </source>
</evidence>